<evidence type="ECO:0000256" key="1">
    <source>
        <dbReference type="ARBA" id="ARBA00007274"/>
    </source>
</evidence>
<dbReference type="GeneID" id="36835492"/>
<dbReference type="AlphaFoldDB" id="A0A2U9IUR1"/>
<protein>
    <submittedName>
        <fullName evidence="4">Mannose-1-phosphate guanylyltransferase</fullName>
    </submittedName>
</protein>
<dbReference type="OrthoDB" id="15372at2157"/>
<reference evidence="5" key="3">
    <citation type="submission" date="2020-03" db="EMBL/GenBank/DDBJ databases">
        <title>Sequencing and Assembly of Multiple Reported Metal-Biooxidizing Members of the Extremely Thermoacidophilic Archaeal Family Sulfolobaceae.</title>
        <authorList>
            <person name="Counts J.A."/>
            <person name="Kelly R.M."/>
        </authorList>
    </citation>
    <scope>NUCLEOTIDE SEQUENCE [LARGE SCALE GENOMIC DNA]</scope>
    <source>
        <strain evidence="5">HO1-1</strain>
    </source>
</reference>
<reference evidence="5" key="2">
    <citation type="submission" date="2020-03" db="EMBL/GenBank/DDBJ databases">
        <title>Complete Genome Sequences of Extremely Thermoacidophilic, Metal-Mobilizing Type-Strain Members of the Archaeal Family Sulfolobaceae: Acidianus brierleyi DSM-1651T, Acidianus sulfidivorans DSM-18786T, Metallosphaera hakonensis DSM-7519T, and Metallosphaera prunae DSM-10039T.</title>
        <authorList>
            <person name="Counts J.A."/>
            <person name="Kelly R.M."/>
        </authorList>
    </citation>
    <scope>NUCLEOTIDE SEQUENCE [LARGE SCALE GENOMIC DNA]</scope>
    <source>
        <strain evidence="5">HO1-1</strain>
    </source>
</reference>
<accession>A0A2U9IUR1</accession>
<keyword evidence="5" id="KW-1185">Reference proteome</keyword>
<dbReference type="Pfam" id="PF25087">
    <property type="entry name" value="GMPPB_C"/>
    <property type="match status" value="1"/>
</dbReference>
<dbReference type="GO" id="GO:0016779">
    <property type="term" value="F:nucleotidyltransferase activity"/>
    <property type="evidence" value="ECO:0007669"/>
    <property type="project" value="UniProtKB-KW"/>
</dbReference>
<evidence type="ECO:0000313" key="4">
    <source>
        <dbReference type="EMBL" id="AWR99821.1"/>
    </source>
</evidence>
<gene>
    <name evidence="4" type="ORF">DFR87_09080</name>
</gene>
<keyword evidence="4" id="KW-0548">Nucleotidyltransferase</keyword>
<dbReference type="CDD" id="cd04181">
    <property type="entry name" value="NTP_transferase"/>
    <property type="match status" value="1"/>
</dbReference>
<dbReference type="Proteomes" id="UP000247586">
    <property type="component" value="Chromosome"/>
</dbReference>
<proteinExistence type="inferred from homology"/>
<feature type="domain" description="Nucleotidyl transferase" evidence="2">
    <location>
        <begin position="4"/>
        <end position="225"/>
    </location>
</feature>
<reference evidence="4 5" key="1">
    <citation type="submission" date="2018-05" db="EMBL/GenBank/DDBJ databases">
        <title>Complete Genome Sequences of Extremely Thermoacidophilic, Metal-Mobilizing Type-Strain Members of the Archaeal Family Sulfolobaceae: Acidianus brierleyi DSM-1651T, Acidianus sulfidivorans DSM-18786T, Metallosphaera hakonensis DSM-7519T, and Metallosphaera prunae DSM-10039T.</title>
        <authorList>
            <person name="Counts J.A."/>
            <person name="Kelly R.M."/>
        </authorList>
    </citation>
    <scope>NUCLEOTIDE SEQUENCE [LARGE SCALE GENOMIC DNA]</scope>
    <source>
        <strain evidence="4 5">HO1-1</strain>
    </source>
</reference>
<dbReference type="InterPro" id="IPR050486">
    <property type="entry name" value="Mannose-1P_guanyltransferase"/>
</dbReference>
<keyword evidence="4" id="KW-0808">Transferase</keyword>
<dbReference type="InterPro" id="IPR029044">
    <property type="entry name" value="Nucleotide-diphossugar_trans"/>
</dbReference>
<dbReference type="InterPro" id="IPR005835">
    <property type="entry name" value="NTP_transferase_dom"/>
</dbReference>
<feature type="domain" description="Mannose-1-phosphate guanyltransferase C-terminal" evidence="3">
    <location>
        <begin position="247"/>
        <end position="354"/>
    </location>
</feature>
<sequence length="357" mass="40096">MVSVIILAGGWATRLRPLSLTKPKPLFPVLGKPIIDYTLDSLERAGISDIYISLRVMAEKIEKHLESRGRKVNLVVEHEPLGDLGPLKYISEKYSLDDEVLVIYGDVYMEVDFKEIISLHESSECQATLMSAEVEDPQRYGVLYTEGEKLIQIVEKPSNPFSKQINAGVYVFDKKLFSSISGKSIARHFLPKVLQQGCVSVYKYSGIWADIGIPSDYLKLNFDLLRRKYPRGYISDSAKVDERSELTPPYFIMNNSEVRNAYLDSNSILGFGSVVKEGSYVGESLLMNDVEVGQSSYLRNVIVGDGSKIGKWNHIRESTILGEEVITGDGVLLNKGTIILPYKEVSDPVYKERRIIL</sequence>
<dbReference type="SUPFAM" id="SSF53448">
    <property type="entry name" value="Nucleotide-diphospho-sugar transferases"/>
    <property type="match status" value="1"/>
</dbReference>
<organism evidence="4 5">
    <name type="scientific">Metallosphaera hakonensis JCM 8857 = DSM 7519</name>
    <dbReference type="NCBI Taxonomy" id="1293036"/>
    <lineage>
        <taxon>Archaea</taxon>
        <taxon>Thermoproteota</taxon>
        <taxon>Thermoprotei</taxon>
        <taxon>Sulfolobales</taxon>
        <taxon>Sulfolobaceae</taxon>
        <taxon>Metallosphaera</taxon>
    </lineage>
</organism>
<dbReference type="Gene3D" id="3.90.550.10">
    <property type="entry name" value="Spore Coat Polysaccharide Biosynthesis Protein SpsA, Chain A"/>
    <property type="match status" value="1"/>
</dbReference>
<dbReference type="STRING" id="1293036.GCA_001315825_00739"/>
<evidence type="ECO:0000259" key="3">
    <source>
        <dbReference type="Pfam" id="PF25087"/>
    </source>
</evidence>
<evidence type="ECO:0000259" key="2">
    <source>
        <dbReference type="Pfam" id="PF00483"/>
    </source>
</evidence>
<dbReference type="PANTHER" id="PTHR22572">
    <property type="entry name" value="SUGAR-1-PHOSPHATE GUANYL TRANSFERASE"/>
    <property type="match status" value="1"/>
</dbReference>
<dbReference type="RefSeq" id="WP_110369384.1">
    <property type="nucleotide sequence ID" value="NZ_CP029287.2"/>
</dbReference>
<name>A0A2U9IUR1_9CREN</name>
<dbReference type="EMBL" id="CP029287">
    <property type="protein sequence ID" value="AWR99821.1"/>
    <property type="molecule type" value="Genomic_DNA"/>
</dbReference>
<dbReference type="Pfam" id="PF00483">
    <property type="entry name" value="NTP_transferase"/>
    <property type="match status" value="1"/>
</dbReference>
<dbReference type="InterPro" id="IPR056729">
    <property type="entry name" value="GMPPB_C"/>
</dbReference>
<dbReference type="Gene3D" id="2.160.10.10">
    <property type="entry name" value="Hexapeptide repeat proteins"/>
    <property type="match status" value="1"/>
</dbReference>
<comment type="similarity">
    <text evidence="1">Belongs to the transferase hexapeptide repeat family.</text>
</comment>
<dbReference type="KEGG" id="mhk:DFR87_09080"/>
<evidence type="ECO:0000313" key="5">
    <source>
        <dbReference type="Proteomes" id="UP000247586"/>
    </source>
</evidence>